<evidence type="ECO:0000313" key="1">
    <source>
        <dbReference type="EMBL" id="MCC5604903.1"/>
    </source>
</evidence>
<dbReference type="EMBL" id="JAIVFQ010000171">
    <property type="protein sequence ID" value="MCC5604903.1"/>
    <property type="molecule type" value="Genomic_DNA"/>
</dbReference>
<dbReference type="Pfam" id="PF19267">
    <property type="entry name" value="CIS_spike_tip"/>
    <property type="match status" value="1"/>
</dbReference>
<organism evidence="1 2">
    <name type="scientific">Nostoc favosum CHAB5714</name>
    <dbReference type="NCBI Taxonomy" id="2780399"/>
    <lineage>
        <taxon>Bacteria</taxon>
        <taxon>Bacillati</taxon>
        <taxon>Cyanobacteriota</taxon>
        <taxon>Cyanophyceae</taxon>
        <taxon>Nostocales</taxon>
        <taxon>Nostocaceae</taxon>
        <taxon>Nostoc</taxon>
        <taxon>Nostoc favosum</taxon>
    </lineage>
</organism>
<dbReference type="InterPro" id="IPR045362">
    <property type="entry name" value="CIS_spike_tip"/>
</dbReference>
<evidence type="ECO:0000313" key="2">
    <source>
        <dbReference type="Proteomes" id="UP001199525"/>
    </source>
</evidence>
<gene>
    <name evidence="1" type="ORF">LC586_38670</name>
</gene>
<protein>
    <submittedName>
        <fullName evidence="1">Uncharacterized protein</fullName>
    </submittedName>
</protein>
<keyword evidence="2" id="KW-1185">Reference proteome</keyword>
<name>A0ABS8IND4_9NOSO</name>
<sequence>MLDSILTSGDRAMFNPTFGKATVIVPAAGVVLTGTGIPTVKNKKICIVGDEKKVIVPRCSYTSPPNITPGIGTLFIESLAANQKARKVKSKRTAVLLKGTTFIAKFQVTTPAQTRNRSQDSQCYRRNISTNWW</sequence>
<proteinExistence type="predicted"/>
<dbReference type="Proteomes" id="UP001199525">
    <property type="component" value="Unassembled WGS sequence"/>
</dbReference>
<reference evidence="1 2" key="1">
    <citation type="journal article" date="2021" name="Microorganisms">
        <title>Genome Evolution of Filamentous Cyanobacterium Nostoc Species: From Facultative Symbiosis to Free Living.</title>
        <authorList>
            <person name="Huo D."/>
            <person name="Li H."/>
            <person name="Cai F."/>
            <person name="Guo X."/>
            <person name="Qiao Z."/>
            <person name="Wang W."/>
            <person name="Yu G."/>
            <person name="Li R."/>
        </authorList>
    </citation>
    <scope>NUCLEOTIDE SEQUENCE [LARGE SCALE GENOMIC DNA]</scope>
    <source>
        <strain evidence="1 2">CHAB 5714</strain>
    </source>
</reference>
<dbReference type="RefSeq" id="WP_229491079.1">
    <property type="nucleotide sequence ID" value="NZ_JAIVFQ010000171.1"/>
</dbReference>
<accession>A0ABS8IND4</accession>
<comment type="caution">
    <text evidence="1">The sequence shown here is derived from an EMBL/GenBank/DDBJ whole genome shotgun (WGS) entry which is preliminary data.</text>
</comment>